<dbReference type="GO" id="GO:0000226">
    <property type="term" value="P:microtubule cytoskeleton organization"/>
    <property type="evidence" value="ECO:0007669"/>
    <property type="project" value="TreeGrafter"/>
</dbReference>
<dbReference type="PANTHER" id="PTHR15073">
    <property type="entry name" value="MICROTUBULE-ASSOCIATED PROTEIN"/>
    <property type="match status" value="1"/>
</dbReference>
<feature type="compositionally biased region" description="Polar residues" evidence="3">
    <location>
        <begin position="206"/>
        <end position="216"/>
    </location>
</feature>
<proteinExistence type="inferred from homology"/>
<keyword evidence="5" id="KW-1185">Reference proteome</keyword>
<feature type="region of interest" description="Disordered" evidence="3">
    <location>
        <begin position="1"/>
        <end position="21"/>
    </location>
</feature>
<keyword evidence="2" id="KW-0175">Coiled coil</keyword>
<dbReference type="PANTHER" id="PTHR15073:SF4">
    <property type="entry name" value="ENSCONSIN"/>
    <property type="match status" value="1"/>
</dbReference>
<sequence length="235" mass="27810">MRSRHGVDRTHQPLDSTPTPFPALQRYTLLPDQVRHTTRTASCTYMQTSPNFTFRTHPAFVCLFAEPLMLKNDERQRLARKRREELEKQNAVRGSKWLEREERARQFHERQLEERRKKLEEQRVKEERRRVAVEEKRRQKLEEEKVRYEAVIRRTMERSPRARPKSNRWSWGGTLSASTSHNNDTDRRSVSTMNLSKPTDPVISKRLSSSSATLLNSPDRGKHHYIPCSPVDPLQ</sequence>
<reference evidence="4" key="2">
    <citation type="submission" date="2025-09" db="UniProtKB">
        <authorList>
            <consortium name="Ensembl"/>
        </authorList>
    </citation>
    <scope>IDENTIFICATION</scope>
</reference>
<gene>
    <name evidence="4" type="primary">LOC107664129</name>
</gene>
<dbReference type="Proteomes" id="UP000472260">
    <property type="component" value="Unassembled WGS sequence"/>
</dbReference>
<dbReference type="AlphaFoldDB" id="A0A671NBB4"/>
<evidence type="ECO:0000313" key="5">
    <source>
        <dbReference type="Proteomes" id="UP000472260"/>
    </source>
</evidence>
<evidence type="ECO:0000313" key="4">
    <source>
        <dbReference type="Ensembl" id="ENSSANP00000042733.1"/>
    </source>
</evidence>
<feature type="region of interest" description="Disordered" evidence="3">
    <location>
        <begin position="156"/>
        <end position="235"/>
    </location>
</feature>
<reference evidence="4" key="1">
    <citation type="submission" date="2025-08" db="UniProtKB">
        <authorList>
            <consortium name="Ensembl"/>
        </authorList>
    </citation>
    <scope>IDENTIFICATION</scope>
</reference>
<evidence type="ECO:0000256" key="2">
    <source>
        <dbReference type="ARBA" id="ARBA00023054"/>
    </source>
</evidence>
<accession>A0A671NBB4</accession>
<dbReference type="GO" id="GO:0015630">
    <property type="term" value="C:microtubule cytoskeleton"/>
    <property type="evidence" value="ECO:0007669"/>
    <property type="project" value="TreeGrafter"/>
</dbReference>
<organism evidence="4 5">
    <name type="scientific">Sinocyclocheilus anshuiensis</name>
    <dbReference type="NCBI Taxonomy" id="1608454"/>
    <lineage>
        <taxon>Eukaryota</taxon>
        <taxon>Metazoa</taxon>
        <taxon>Chordata</taxon>
        <taxon>Craniata</taxon>
        <taxon>Vertebrata</taxon>
        <taxon>Euteleostomi</taxon>
        <taxon>Actinopterygii</taxon>
        <taxon>Neopterygii</taxon>
        <taxon>Teleostei</taxon>
        <taxon>Ostariophysi</taxon>
        <taxon>Cypriniformes</taxon>
        <taxon>Cyprinidae</taxon>
        <taxon>Cyprininae</taxon>
        <taxon>Sinocyclocheilus</taxon>
    </lineage>
</organism>
<feature type="compositionally biased region" description="Basic and acidic residues" evidence="3">
    <location>
        <begin position="1"/>
        <end position="12"/>
    </location>
</feature>
<dbReference type="Ensembl" id="ENSSANT00000045471.1">
    <property type="protein sequence ID" value="ENSSANP00000042733.1"/>
    <property type="gene ID" value="ENSSANG00000021644.1"/>
</dbReference>
<name>A0A671NBB4_9TELE</name>
<evidence type="ECO:0000256" key="3">
    <source>
        <dbReference type="SAM" id="MobiDB-lite"/>
    </source>
</evidence>
<comment type="similarity">
    <text evidence="1">Belongs to the MAP7 family.</text>
</comment>
<protein>
    <submittedName>
        <fullName evidence="4">Ensconsin-like</fullName>
    </submittedName>
</protein>
<feature type="compositionally biased region" description="Polar residues" evidence="3">
    <location>
        <begin position="167"/>
        <end position="182"/>
    </location>
</feature>
<dbReference type="InterPro" id="IPR051483">
    <property type="entry name" value="MAP7_domain-containing"/>
</dbReference>
<evidence type="ECO:0000256" key="1">
    <source>
        <dbReference type="ARBA" id="ARBA00007525"/>
    </source>
</evidence>